<reference evidence="1 2" key="1">
    <citation type="journal article" date="2013" name="Mar. Genomics">
        <title>Expression of sulfatases in Rhodopirellula baltica and the diversity of sulfatases in the genus Rhodopirellula.</title>
        <authorList>
            <person name="Wegner C.E."/>
            <person name="Richter-Heitmann T."/>
            <person name="Klindworth A."/>
            <person name="Klockow C."/>
            <person name="Richter M."/>
            <person name="Achstetter T."/>
            <person name="Glockner F.O."/>
            <person name="Harder J."/>
        </authorList>
    </citation>
    <scope>NUCLEOTIDE SEQUENCE [LARGE SCALE GENOMIC DNA]</scope>
    <source>
        <strain evidence="1 2">SM1</strain>
    </source>
</reference>
<dbReference type="AlphaFoldDB" id="M5RQD6"/>
<keyword evidence="2" id="KW-1185">Reference proteome</keyword>
<proteinExistence type="predicted"/>
<evidence type="ECO:0000313" key="1">
    <source>
        <dbReference type="EMBL" id="EMI21553.1"/>
    </source>
</evidence>
<sequence>MQPQAFEHGEYGIWRLLLEVREMQPQSSAGMVKVFVVWRNLRNQFWRRPLLRNESEWHTG</sequence>
<dbReference type="PATRIC" id="fig|1265738.3.peg.1505"/>
<comment type="caution">
    <text evidence="1">The sequence shown here is derived from an EMBL/GenBank/DDBJ whole genome shotgun (WGS) entry which is preliminary data.</text>
</comment>
<protein>
    <submittedName>
        <fullName evidence="1">Uncharacterized protein</fullName>
    </submittedName>
</protein>
<gene>
    <name evidence="1" type="ORF">RMSM_01518</name>
</gene>
<dbReference type="EMBL" id="ANOG01000231">
    <property type="protein sequence ID" value="EMI21553.1"/>
    <property type="molecule type" value="Genomic_DNA"/>
</dbReference>
<dbReference type="Proteomes" id="UP000011991">
    <property type="component" value="Unassembled WGS sequence"/>
</dbReference>
<accession>M5RQD6</accession>
<evidence type="ECO:0000313" key="2">
    <source>
        <dbReference type="Proteomes" id="UP000011991"/>
    </source>
</evidence>
<name>M5RQD6_9BACT</name>
<organism evidence="1 2">
    <name type="scientific">Rhodopirellula maiorica SM1</name>
    <dbReference type="NCBI Taxonomy" id="1265738"/>
    <lineage>
        <taxon>Bacteria</taxon>
        <taxon>Pseudomonadati</taxon>
        <taxon>Planctomycetota</taxon>
        <taxon>Planctomycetia</taxon>
        <taxon>Pirellulales</taxon>
        <taxon>Pirellulaceae</taxon>
        <taxon>Novipirellula</taxon>
    </lineage>
</organism>